<evidence type="ECO:0000259" key="1">
    <source>
        <dbReference type="Pfam" id="PF05050"/>
    </source>
</evidence>
<dbReference type="AlphaFoldDB" id="W6RYY0"/>
<evidence type="ECO:0000313" key="3">
    <source>
        <dbReference type="Proteomes" id="UP000019426"/>
    </source>
</evidence>
<dbReference type="Gene3D" id="3.40.50.150">
    <property type="entry name" value="Vaccinia Virus protein VP39"/>
    <property type="match status" value="1"/>
</dbReference>
<dbReference type="SUPFAM" id="SSF53335">
    <property type="entry name" value="S-adenosyl-L-methionine-dependent methyltransferases"/>
    <property type="match status" value="1"/>
</dbReference>
<dbReference type="NCBIfam" id="TIGR01444">
    <property type="entry name" value="fkbM_fam"/>
    <property type="match status" value="1"/>
</dbReference>
<dbReference type="eggNOG" id="COG1086">
    <property type="taxonomic scope" value="Bacteria"/>
</dbReference>
<dbReference type="Pfam" id="PF05050">
    <property type="entry name" value="Methyltransf_21"/>
    <property type="match status" value="1"/>
</dbReference>
<keyword evidence="3" id="KW-1185">Reference proteome</keyword>
<dbReference type="RefSeq" id="WP_044038243.1">
    <property type="nucleotide sequence ID" value="NZ_HG917868.1"/>
</dbReference>
<proteinExistence type="predicted"/>
<dbReference type="InterPro" id="IPR006342">
    <property type="entry name" value="FkbM_mtfrase"/>
</dbReference>
<dbReference type="HOGENOM" id="CLU_048284_0_0_9"/>
<sequence>MRKFIMEWIESKEINQMGKYGIFGASTFGLKVLDFLTKNIGISKDNVVFIDNDINKQGKFLSGIEIKNINDLAIEIDRKIIIASQYYNEIEKQLLNLGVSNYFIMRYEMLEYWNNVDKIEELINMVEDEKSIKSIENIIKYRITKDKEYLKEIYEEVHYFPNEIIKLSKNEVMIDGGAYTGDTLKEFIKHTNGNFKKIYSFEPGERTFEELQNTKDNLNDDRIEIFKLGLYSDSERLLFDDTLGAGSTISSCGNSYIDVVSLDKFVEDENVSFIKMDIEGSELEALKGAKSIINKNRPKLAICIYHKINDLWNIPLYIRRLELNYKIYIRHHNDENEWETVCYAVPRY</sequence>
<feature type="domain" description="Methyltransferase FkbM" evidence="1">
    <location>
        <begin position="175"/>
        <end position="309"/>
    </location>
</feature>
<evidence type="ECO:0000313" key="2">
    <source>
        <dbReference type="EMBL" id="CDM68824.1"/>
    </source>
</evidence>
<dbReference type="Gene3D" id="3.40.50.720">
    <property type="entry name" value="NAD(P)-binding Rossmann-like Domain"/>
    <property type="match status" value="1"/>
</dbReference>
<gene>
    <name evidence="2" type="ORF">CM240_1666</name>
</gene>
<reference evidence="2" key="1">
    <citation type="submission" date="2013-11" db="EMBL/GenBank/DDBJ databases">
        <title>Complete genome sequence of Clostridum sp. M2/40.</title>
        <authorList>
            <person name="Wibberg D."/>
            <person name="Puehler A."/>
            <person name="Schlueter A."/>
        </authorList>
    </citation>
    <scope>NUCLEOTIDE SEQUENCE [LARGE SCALE GENOMIC DNA]</scope>
    <source>
        <strain evidence="2">Type strain: M2/40</strain>
    </source>
</reference>
<organism evidence="2 3">
    <name type="scientific">Clostridium bornimense</name>
    <dbReference type="NCBI Taxonomy" id="1216932"/>
    <lineage>
        <taxon>Bacteria</taxon>
        <taxon>Bacillati</taxon>
        <taxon>Bacillota</taxon>
        <taxon>Clostridia</taxon>
        <taxon>Eubacteriales</taxon>
        <taxon>Clostridiaceae</taxon>
        <taxon>Clostridium</taxon>
    </lineage>
</organism>
<dbReference type="InterPro" id="IPR029063">
    <property type="entry name" value="SAM-dependent_MTases_sf"/>
</dbReference>
<dbReference type="KEGG" id="clt:CM240_1666"/>
<dbReference type="EMBL" id="HG917868">
    <property type="protein sequence ID" value="CDM68824.1"/>
    <property type="molecule type" value="Genomic_DNA"/>
</dbReference>
<dbReference type="PATRIC" id="fig|1216932.3.peg.1660"/>
<protein>
    <recommendedName>
        <fullName evidence="1">Methyltransferase FkbM domain-containing protein</fullName>
    </recommendedName>
</protein>
<accession>W6RYY0</accession>
<dbReference type="STRING" id="1216932.CM240_1666"/>
<dbReference type="OrthoDB" id="5329963at2"/>
<name>W6RYY0_9CLOT</name>
<dbReference type="Proteomes" id="UP000019426">
    <property type="component" value="Chromosome M2/40_rep1"/>
</dbReference>